<dbReference type="SUPFAM" id="SSF53474">
    <property type="entry name" value="alpha/beta-Hydrolases"/>
    <property type="match status" value="1"/>
</dbReference>
<dbReference type="PANTHER" id="PTHR10655:SF17">
    <property type="entry name" value="LYSOPHOSPHOLIPASE-LIKE PROTEIN 1"/>
    <property type="match status" value="1"/>
</dbReference>
<proteinExistence type="inferred from homology"/>
<dbReference type="EMBL" id="CP089983">
    <property type="protein sequence ID" value="WXB03262.1"/>
    <property type="molecule type" value="Genomic_DNA"/>
</dbReference>
<name>A0ABZ2KX57_9BACT</name>
<feature type="domain" description="Phospholipase/carboxylesterase/thioesterase" evidence="3">
    <location>
        <begin position="26"/>
        <end position="222"/>
    </location>
</feature>
<dbReference type="Gene3D" id="3.40.50.1820">
    <property type="entry name" value="alpha/beta hydrolase"/>
    <property type="match status" value="1"/>
</dbReference>
<keyword evidence="5" id="KW-1185">Reference proteome</keyword>
<dbReference type="Proteomes" id="UP001374803">
    <property type="component" value="Chromosome"/>
</dbReference>
<keyword evidence="2" id="KW-0378">Hydrolase</keyword>
<dbReference type="Pfam" id="PF02230">
    <property type="entry name" value="Abhydrolase_2"/>
    <property type="match status" value="1"/>
</dbReference>
<dbReference type="InterPro" id="IPR029058">
    <property type="entry name" value="AB_hydrolase_fold"/>
</dbReference>
<protein>
    <submittedName>
        <fullName evidence="4">Phospholipase</fullName>
    </submittedName>
</protein>
<reference evidence="4" key="1">
    <citation type="submission" date="2021-12" db="EMBL/GenBank/DDBJ databases">
        <title>Discovery of the Pendulisporaceae a myxobacterial family with distinct sporulation behavior and unique specialized metabolism.</title>
        <authorList>
            <person name="Garcia R."/>
            <person name="Popoff A."/>
            <person name="Bader C.D."/>
            <person name="Loehr J."/>
            <person name="Walesch S."/>
            <person name="Walt C."/>
            <person name="Boldt J."/>
            <person name="Bunk B."/>
            <person name="Haeckl F.J.F.P.J."/>
            <person name="Gunesch A.P."/>
            <person name="Birkelbach J."/>
            <person name="Nuebel U."/>
            <person name="Pietschmann T."/>
            <person name="Bach T."/>
            <person name="Mueller R."/>
        </authorList>
    </citation>
    <scope>NUCLEOTIDE SEQUENCE</scope>
    <source>
        <strain evidence="4">MSr11367</strain>
    </source>
</reference>
<gene>
    <name evidence="4" type="ORF">LVJ94_40965</name>
</gene>
<evidence type="ECO:0000313" key="5">
    <source>
        <dbReference type="Proteomes" id="UP001374803"/>
    </source>
</evidence>
<evidence type="ECO:0000313" key="4">
    <source>
        <dbReference type="EMBL" id="WXB03262.1"/>
    </source>
</evidence>
<dbReference type="RefSeq" id="WP_394832892.1">
    <property type="nucleotide sequence ID" value="NZ_CP089929.1"/>
</dbReference>
<accession>A0ABZ2KX57</accession>
<dbReference type="PANTHER" id="PTHR10655">
    <property type="entry name" value="LYSOPHOSPHOLIPASE-RELATED"/>
    <property type="match status" value="1"/>
</dbReference>
<dbReference type="InterPro" id="IPR050565">
    <property type="entry name" value="LYPA1-2/EST-like"/>
</dbReference>
<comment type="similarity">
    <text evidence="1">Belongs to the AB hydrolase superfamily. AB hydrolase 2 family.</text>
</comment>
<evidence type="ECO:0000256" key="2">
    <source>
        <dbReference type="ARBA" id="ARBA00022801"/>
    </source>
</evidence>
<evidence type="ECO:0000256" key="1">
    <source>
        <dbReference type="ARBA" id="ARBA00006499"/>
    </source>
</evidence>
<evidence type="ECO:0000259" key="3">
    <source>
        <dbReference type="Pfam" id="PF02230"/>
    </source>
</evidence>
<organism evidence="4 5">
    <name type="scientific">Pendulispora rubella</name>
    <dbReference type="NCBI Taxonomy" id="2741070"/>
    <lineage>
        <taxon>Bacteria</taxon>
        <taxon>Pseudomonadati</taxon>
        <taxon>Myxococcota</taxon>
        <taxon>Myxococcia</taxon>
        <taxon>Myxococcales</taxon>
        <taxon>Sorangiineae</taxon>
        <taxon>Pendulisporaceae</taxon>
        <taxon>Pendulispora</taxon>
    </lineage>
</organism>
<dbReference type="InterPro" id="IPR003140">
    <property type="entry name" value="PLipase/COase/thioEstase"/>
</dbReference>
<sequence length="239" mass="25105">MKESTVAGLKVRWTGGDDGHGGGEGPLVILLHGYGAPGDDLVPLSREIPAPPGTRFAFPEAPKSLGPQFDEGRAWWDIDIMAYQFAVLAGRTQELTESVPEGLTEVRARVTELLTEVSSTAKGGPVVFGGFSQGAMVSLDVTLHCDVPLSGLALLSGTIIARQDWIPRLGSRRGLRVLQSHGTQDPILPYEVAEELRGALQAAGLEVTWVPFRGGHGIPPGAFEGLGSLLGGHSAKGKA</sequence>